<gene>
    <name evidence="1" type="ORF">KKP3000_002640</name>
</gene>
<organism evidence="1 2">
    <name type="scientific">Alicyclobacillus fastidiosus</name>
    <dbReference type="NCBI Taxonomy" id="392011"/>
    <lineage>
        <taxon>Bacteria</taxon>
        <taxon>Bacillati</taxon>
        <taxon>Bacillota</taxon>
        <taxon>Bacilli</taxon>
        <taxon>Bacillales</taxon>
        <taxon>Alicyclobacillaceae</taxon>
        <taxon>Alicyclobacillus</taxon>
    </lineage>
</organism>
<dbReference type="RefSeq" id="WP_275473215.1">
    <property type="nucleotide sequence ID" value="NZ_CP162940.1"/>
</dbReference>
<accession>A0ABV5AL91</accession>
<proteinExistence type="predicted"/>
<keyword evidence="2" id="KW-1185">Reference proteome</keyword>
<dbReference type="Proteomes" id="UP001579974">
    <property type="component" value="Unassembled WGS sequence"/>
</dbReference>
<evidence type="ECO:0000313" key="1">
    <source>
        <dbReference type="EMBL" id="MFB5193042.1"/>
    </source>
</evidence>
<sequence>MDLHDKCWVARTLAEKNLKEAVPFLLSIFYDWNGEPWDLWAVGNALYVIDDKASYSPILEICKNKKYGSGTQMLMGTLARMKTPEAFQVLVDCLGDEHLRGHAIEVWVGWGTSEQFQFWSRSMCGKDYMNSKQKHGFAAVTEEKGTTIE</sequence>
<evidence type="ECO:0000313" key="2">
    <source>
        <dbReference type="Proteomes" id="UP001579974"/>
    </source>
</evidence>
<protein>
    <recommendedName>
        <fullName evidence="3">HEAT repeat domain-containing protein</fullName>
    </recommendedName>
</protein>
<reference evidence="1 2" key="1">
    <citation type="journal article" date="2024" name="Int. J. Mol. Sci.">
        <title>Exploration of Alicyclobacillus spp. Genome in Search of Antibiotic Resistance.</title>
        <authorList>
            <person name="Bucka-Kolendo J."/>
            <person name="Kiousi D.E."/>
            <person name="Dekowska A."/>
            <person name="Mikolajczuk-Szczyrba A."/>
            <person name="Karadedos D.M."/>
            <person name="Michael P."/>
            <person name="Galanis A."/>
            <person name="Sokolowska B."/>
        </authorList>
    </citation>
    <scope>NUCLEOTIDE SEQUENCE [LARGE SCALE GENOMIC DNA]</scope>
    <source>
        <strain evidence="1 2">KKP 3000</strain>
    </source>
</reference>
<name>A0ABV5AL91_9BACL</name>
<comment type="caution">
    <text evidence="1">The sequence shown here is derived from an EMBL/GenBank/DDBJ whole genome shotgun (WGS) entry which is preliminary data.</text>
</comment>
<evidence type="ECO:0008006" key="3">
    <source>
        <dbReference type="Google" id="ProtNLM"/>
    </source>
</evidence>
<dbReference type="EMBL" id="JBDXSU010000036">
    <property type="protein sequence ID" value="MFB5193042.1"/>
    <property type="molecule type" value="Genomic_DNA"/>
</dbReference>